<evidence type="ECO:0000313" key="3">
    <source>
        <dbReference type="Proteomes" id="UP000823749"/>
    </source>
</evidence>
<keyword evidence="1" id="KW-0472">Membrane</keyword>
<keyword evidence="1" id="KW-0812">Transmembrane</keyword>
<evidence type="ECO:0008006" key="4">
    <source>
        <dbReference type="Google" id="ProtNLM"/>
    </source>
</evidence>
<feature type="transmembrane region" description="Helical" evidence="1">
    <location>
        <begin position="6"/>
        <end position="25"/>
    </location>
</feature>
<dbReference type="AlphaFoldDB" id="A0AAV6I9Y9"/>
<name>A0AAV6I9Y9_9ERIC</name>
<proteinExistence type="predicted"/>
<keyword evidence="3" id="KW-1185">Reference proteome</keyword>
<accession>A0AAV6I9Y9</accession>
<dbReference type="EMBL" id="JACTNZ010000011">
    <property type="protein sequence ID" value="KAG5525473.1"/>
    <property type="molecule type" value="Genomic_DNA"/>
</dbReference>
<dbReference type="Proteomes" id="UP000823749">
    <property type="component" value="Chromosome 11"/>
</dbReference>
<evidence type="ECO:0000256" key="1">
    <source>
        <dbReference type="SAM" id="Phobius"/>
    </source>
</evidence>
<gene>
    <name evidence="2" type="ORF">RHGRI_031951</name>
</gene>
<evidence type="ECO:0000313" key="2">
    <source>
        <dbReference type="EMBL" id="KAG5525473.1"/>
    </source>
</evidence>
<keyword evidence="1" id="KW-1133">Transmembrane helix</keyword>
<comment type="caution">
    <text evidence="2">The sequence shown here is derived from an EMBL/GenBank/DDBJ whole genome shotgun (WGS) entry which is preliminary data.</text>
</comment>
<sequence length="93" mass="10229">MLVVVVVAAVVMVGVVAVVVVVWWLSDDGGGGLVVVVVEWEPFIDGQAAPFDPKYYRNWEKKPGSETPAAMMKRKREEAKRIEEKNACAQNLA</sequence>
<organism evidence="2 3">
    <name type="scientific">Rhododendron griersonianum</name>
    <dbReference type="NCBI Taxonomy" id="479676"/>
    <lineage>
        <taxon>Eukaryota</taxon>
        <taxon>Viridiplantae</taxon>
        <taxon>Streptophyta</taxon>
        <taxon>Embryophyta</taxon>
        <taxon>Tracheophyta</taxon>
        <taxon>Spermatophyta</taxon>
        <taxon>Magnoliopsida</taxon>
        <taxon>eudicotyledons</taxon>
        <taxon>Gunneridae</taxon>
        <taxon>Pentapetalae</taxon>
        <taxon>asterids</taxon>
        <taxon>Ericales</taxon>
        <taxon>Ericaceae</taxon>
        <taxon>Ericoideae</taxon>
        <taxon>Rhodoreae</taxon>
        <taxon>Rhododendron</taxon>
    </lineage>
</organism>
<protein>
    <recommendedName>
        <fullName evidence="4">Secreted protein</fullName>
    </recommendedName>
</protein>
<reference evidence="2" key="1">
    <citation type="submission" date="2020-08" db="EMBL/GenBank/DDBJ databases">
        <title>Plant Genome Project.</title>
        <authorList>
            <person name="Zhang R.-G."/>
        </authorList>
    </citation>
    <scope>NUCLEOTIDE SEQUENCE</scope>
    <source>
        <strain evidence="2">WSP0</strain>
        <tissue evidence="2">Leaf</tissue>
    </source>
</reference>